<organism evidence="2 3">
    <name type="scientific">Helicobacter hepaticus (strain ATCC 51449 / 3B1)</name>
    <dbReference type="NCBI Taxonomy" id="235279"/>
    <lineage>
        <taxon>Bacteria</taxon>
        <taxon>Pseudomonadati</taxon>
        <taxon>Campylobacterota</taxon>
        <taxon>Epsilonproteobacteria</taxon>
        <taxon>Campylobacterales</taxon>
        <taxon>Helicobacteraceae</taxon>
        <taxon>Helicobacter</taxon>
    </lineage>
</organism>
<keyword evidence="1" id="KW-0472">Membrane</keyword>
<proteinExistence type="predicted"/>
<feature type="transmembrane region" description="Helical" evidence="1">
    <location>
        <begin position="17"/>
        <end position="39"/>
    </location>
</feature>
<keyword evidence="1" id="KW-1133">Transmembrane helix</keyword>
<name>Q7VJQ2_HELHP</name>
<sequence length="40" mass="4655">MQIQNTAPYLHISAFTWLGKIFILLSALSYFIMYLCCLLL</sequence>
<dbReference type="EMBL" id="AE017125">
    <property type="protein sequence ID" value="AAP76788.1"/>
    <property type="molecule type" value="Genomic_DNA"/>
</dbReference>
<dbReference type="KEGG" id="hhe:HH_0191"/>
<dbReference type="STRING" id="235279.HH_0191"/>
<gene>
    <name evidence="2" type="ordered locus">HH_0191</name>
</gene>
<reference evidence="2 3" key="1">
    <citation type="journal article" date="2003" name="Proc. Natl. Acad. Sci. U.S.A.">
        <title>The complete genome sequence of the carcinogenic bacterium Helicobacter hepaticus.</title>
        <authorList>
            <person name="Suerbaum S."/>
            <person name="Josenhans C."/>
            <person name="Sterzenbach T."/>
            <person name="Drescher B."/>
            <person name="Brandt P."/>
            <person name="Bell M."/>
            <person name="Droege M."/>
            <person name="Fartmann B."/>
            <person name="Fischer H.-P."/>
            <person name="Ge Z."/>
            <person name="Hoerster A."/>
            <person name="Holland R."/>
            <person name="Klein K."/>
            <person name="Koenig J."/>
            <person name="Macko L."/>
            <person name="Mendz G.L."/>
            <person name="Nyakatura G."/>
            <person name="Schauer D.B."/>
            <person name="Shen Z."/>
            <person name="Weber J."/>
            <person name="Frosch M."/>
            <person name="Fox J.G."/>
        </authorList>
    </citation>
    <scope>NUCLEOTIDE SEQUENCE [LARGE SCALE GENOMIC DNA]</scope>
    <source>
        <strain evidence="3">ATCC 51449 / 3B1</strain>
    </source>
</reference>
<dbReference type="AlphaFoldDB" id="Q7VJQ2"/>
<accession>Q7VJQ2</accession>
<keyword evidence="1" id="KW-0812">Transmembrane</keyword>
<evidence type="ECO:0000313" key="2">
    <source>
        <dbReference type="EMBL" id="AAP76788.1"/>
    </source>
</evidence>
<dbReference type="Proteomes" id="UP000002495">
    <property type="component" value="Chromosome"/>
</dbReference>
<protein>
    <submittedName>
        <fullName evidence="2">Uncharacterized protein</fullName>
    </submittedName>
</protein>
<evidence type="ECO:0000256" key="1">
    <source>
        <dbReference type="SAM" id="Phobius"/>
    </source>
</evidence>
<keyword evidence="3" id="KW-1185">Reference proteome</keyword>
<dbReference type="HOGENOM" id="CLU_3290604_0_0_7"/>
<evidence type="ECO:0000313" key="3">
    <source>
        <dbReference type="Proteomes" id="UP000002495"/>
    </source>
</evidence>